<dbReference type="SUPFAM" id="SSF51126">
    <property type="entry name" value="Pectin lyase-like"/>
    <property type="match status" value="1"/>
</dbReference>
<organism evidence="5 6">
    <name type="scientific">Lawsonibacter hominis</name>
    <dbReference type="NCBI Taxonomy" id="2763053"/>
    <lineage>
        <taxon>Bacteria</taxon>
        <taxon>Bacillati</taxon>
        <taxon>Bacillota</taxon>
        <taxon>Clostridia</taxon>
        <taxon>Eubacteriales</taxon>
        <taxon>Oscillospiraceae</taxon>
        <taxon>Lawsonibacter</taxon>
    </lineage>
</organism>
<dbReference type="InterPro" id="IPR041286">
    <property type="entry name" value="MBG_2"/>
</dbReference>
<feature type="chain" id="PRO_5035215246" evidence="3">
    <location>
        <begin position="26"/>
        <end position="1484"/>
    </location>
</feature>
<keyword evidence="3" id="KW-0732">Signal</keyword>
<feature type="signal peptide" evidence="3">
    <location>
        <begin position="1"/>
        <end position="25"/>
    </location>
</feature>
<feature type="region of interest" description="Disordered" evidence="2">
    <location>
        <begin position="1176"/>
        <end position="1198"/>
    </location>
</feature>
<feature type="compositionally biased region" description="Low complexity" evidence="2">
    <location>
        <begin position="1183"/>
        <end position="1198"/>
    </location>
</feature>
<reference evidence="5" key="1">
    <citation type="submission" date="2020-08" db="EMBL/GenBank/DDBJ databases">
        <title>Genome public.</title>
        <authorList>
            <person name="Liu C."/>
            <person name="Sun Q."/>
        </authorList>
    </citation>
    <scope>NUCLEOTIDE SEQUENCE</scope>
    <source>
        <strain evidence="5">NSJ-51</strain>
    </source>
</reference>
<comment type="caution">
    <text evidence="5">The sequence shown here is derived from an EMBL/GenBank/DDBJ whole genome shotgun (WGS) entry which is preliminary data.</text>
</comment>
<sequence length="1484" mass="154563">MKKRILATLMAICLLAGWVPTAALAAEDKMPDSGIPIVCTMEENCNAETRDEGCPLYVTPEEPVDDAEEPPAEGAESPAPAGPTVTALQKRINALPGVAELAEVDEDEQAAVYEEVCAIYGAIAPLDAAQVEALDMATLETAAAFLTQQIMPLAEETGNSPDKQWKDTVTVVPDGYSANDTEKTVSISSAEGMAWFAKQIEADTTYTGYTITLENDIDLGSHDWISWDNKGTFSGCFDGNGHTIRNLYITGSSHGQGLFPVIKNGGVIKNLHVEDAQITSSVATMDMSGIIAFKLEDGTITSCHVSNSSITQRSGAGMIVGATVANTGGVISYCSVNNCKLTLSASSDIRGGGIAGELRAGNIYSNCLADGLSVSLSLTATNKQLNVGGIAGFNLGGTVEQCCVRNISVTYSGESPALNIGTVVGSFNSGSVSMCYAEQDDTFSCTGTNSSNADVTEIAEEQFSEKGSFPYLDFDKVWKIDPQSGLRLQEKTVFPALYYAEKLKITYGDNDKTIGGYTGTGGAIPVRVSVDVPLDCVSVTIDASASSGASLHGVPETITFPESTETAVMSHTFKVEYEGETGKEITIILTRPQKLAGSGTEQEPLIVSCLEDLKNLSKNITQRNIEGAYVSIASDIACGGAAIQPVSSVKSVAGNGHTISNFTINDTYTAATGLLKTLTSGGKISDLYIDSATMSGGQGSGILVGTIETDAEVENCAVTSSSFTGNINHYSGLLFGTNKGIVSSCYCEGDTRNAASNILSGAIGGKNEGTVRSCYSNVFVTGNMSGTDKGAFVWSNSNGKITDCFWNAERIKNCFSAGPASHSTHVGTVTTSAGVKFSAEGALQFGDTAQVKITYSAEKNTYYPTALAGFGFVGDSCASVSETGNGVSITGQKVGTSTISVSVTNNGKSWPFQTFEVEVSTKIVAVTMAEKTEAYDGTAKTIDATAGDNNTLPEGLTLVYSYKASSAEDNAYTHIAPTAPGTYTVRVESGNPNYTLTGTTTATLTISEPSATDKSGETTVTAPDSLIYDGKAKEYDAACNGIKSWTYTYCNEDGTKLDSAPANAGKYNVTITGRENDAYAVKTMDFEITKAKLTVKADDQTIYVGGTPAAYTYTVSGWRGSDGANAAALLIGVSVSCPTADAGKVGDYSVTVTGPASIDNYMITYENGILTVRTRSGGGGSGSSISGNTTTETITNKDGSTTTTVINKTTGTVTETTKYTDGSTLVVETKKDGTVTTTSTAANGIEVKTVDAPGEDVTASVAIPKSVGTATVTIPADVDYGTVAMDAKTGEIVKLSFPTEGGLAVKLDSSADLILVDNAKDFADTSGHWAQDGIDFATAHELFSGTSATTFAPDSPMTRAMLMTVLARFDGQNTTGGSVWYEKGMEWAKENGVSDGTDPDGSITREQLATMLWRYAGSPAAEAGFLSRFADAASVSGYAADAMRWAVSTGLIGGMGDGTLAPRGNATRAQVATILMRFVKNLTK</sequence>
<gene>
    <name evidence="5" type="ORF">H8S57_04525</name>
</gene>
<feature type="domain" description="SLH" evidence="4">
    <location>
        <begin position="1317"/>
        <end position="1380"/>
    </location>
</feature>
<evidence type="ECO:0000256" key="2">
    <source>
        <dbReference type="SAM" id="MobiDB-lite"/>
    </source>
</evidence>
<evidence type="ECO:0000259" key="4">
    <source>
        <dbReference type="PROSITE" id="PS51272"/>
    </source>
</evidence>
<keyword evidence="6" id="KW-1185">Reference proteome</keyword>
<accession>A0A8J6J5I3</accession>
<feature type="region of interest" description="Disordered" evidence="2">
    <location>
        <begin position="52"/>
        <end position="83"/>
    </location>
</feature>
<dbReference type="Gene3D" id="2.160.20.110">
    <property type="match status" value="2"/>
</dbReference>
<keyword evidence="1" id="KW-0677">Repeat</keyword>
<dbReference type="Pfam" id="PF00395">
    <property type="entry name" value="SLH"/>
    <property type="match status" value="2"/>
</dbReference>
<protein>
    <submittedName>
        <fullName evidence="5">S-layer homology domain-containing protein</fullName>
    </submittedName>
</protein>
<dbReference type="InterPro" id="IPR011050">
    <property type="entry name" value="Pectin_lyase_fold/virulence"/>
</dbReference>
<dbReference type="InterPro" id="IPR001119">
    <property type="entry name" value="SLH_dom"/>
</dbReference>
<evidence type="ECO:0000313" key="5">
    <source>
        <dbReference type="EMBL" id="MBC5732991.1"/>
    </source>
</evidence>
<evidence type="ECO:0000313" key="6">
    <source>
        <dbReference type="Proteomes" id="UP000661435"/>
    </source>
</evidence>
<dbReference type="Pfam" id="PF18676">
    <property type="entry name" value="MBG_2"/>
    <property type="match status" value="1"/>
</dbReference>
<evidence type="ECO:0000256" key="1">
    <source>
        <dbReference type="ARBA" id="ARBA00022737"/>
    </source>
</evidence>
<dbReference type="RefSeq" id="WP_186906887.1">
    <property type="nucleotide sequence ID" value="NZ_JACOPP010000004.1"/>
</dbReference>
<name>A0A8J6J5I3_9FIRM</name>
<dbReference type="EMBL" id="JACOPP010000004">
    <property type="protein sequence ID" value="MBC5732991.1"/>
    <property type="molecule type" value="Genomic_DNA"/>
</dbReference>
<feature type="compositionally biased region" description="Acidic residues" evidence="2">
    <location>
        <begin position="62"/>
        <end position="71"/>
    </location>
</feature>
<evidence type="ECO:0000256" key="3">
    <source>
        <dbReference type="SAM" id="SignalP"/>
    </source>
</evidence>
<feature type="domain" description="SLH" evidence="4">
    <location>
        <begin position="1426"/>
        <end position="1484"/>
    </location>
</feature>
<proteinExistence type="predicted"/>
<feature type="compositionally biased region" description="Low complexity" evidence="2">
    <location>
        <begin position="72"/>
        <end position="83"/>
    </location>
</feature>
<dbReference type="PROSITE" id="PS51272">
    <property type="entry name" value="SLH"/>
    <property type="match status" value="2"/>
</dbReference>
<dbReference type="Proteomes" id="UP000661435">
    <property type="component" value="Unassembled WGS sequence"/>
</dbReference>